<protein>
    <submittedName>
        <fullName evidence="2">Uncharacterized protein</fullName>
    </submittedName>
</protein>
<accession>A0A7R9D6N8</accession>
<name>A0A7R9D6N8_TIMCR</name>
<feature type="region of interest" description="Disordered" evidence="1">
    <location>
        <begin position="30"/>
        <end position="50"/>
    </location>
</feature>
<feature type="region of interest" description="Disordered" evidence="1">
    <location>
        <begin position="83"/>
        <end position="104"/>
    </location>
</feature>
<evidence type="ECO:0000313" key="2">
    <source>
        <dbReference type="EMBL" id="CAD7408967.1"/>
    </source>
</evidence>
<dbReference type="EMBL" id="OC320858">
    <property type="protein sequence ID" value="CAD7408967.1"/>
    <property type="molecule type" value="Genomic_DNA"/>
</dbReference>
<organism evidence="2">
    <name type="scientific">Timema cristinae</name>
    <name type="common">Walking stick</name>
    <dbReference type="NCBI Taxonomy" id="61476"/>
    <lineage>
        <taxon>Eukaryota</taxon>
        <taxon>Metazoa</taxon>
        <taxon>Ecdysozoa</taxon>
        <taxon>Arthropoda</taxon>
        <taxon>Hexapoda</taxon>
        <taxon>Insecta</taxon>
        <taxon>Pterygota</taxon>
        <taxon>Neoptera</taxon>
        <taxon>Polyneoptera</taxon>
        <taxon>Phasmatodea</taxon>
        <taxon>Timematodea</taxon>
        <taxon>Timematoidea</taxon>
        <taxon>Timematidae</taxon>
        <taxon>Timema</taxon>
    </lineage>
</organism>
<feature type="compositionally biased region" description="Basic residues" evidence="1">
    <location>
        <begin position="37"/>
        <end position="46"/>
    </location>
</feature>
<evidence type="ECO:0000256" key="1">
    <source>
        <dbReference type="SAM" id="MobiDB-lite"/>
    </source>
</evidence>
<reference evidence="2" key="1">
    <citation type="submission" date="2020-11" db="EMBL/GenBank/DDBJ databases">
        <authorList>
            <person name="Tran Van P."/>
        </authorList>
    </citation>
    <scope>NUCLEOTIDE SEQUENCE</scope>
</reference>
<gene>
    <name evidence="2" type="ORF">TCEB3V08_LOCUS9790</name>
</gene>
<proteinExistence type="predicted"/>
<sequence>MPLSDNGRDRDPFTKWSRLLQVSLESDSPFAQENSQIHHRHQRHSRLSTPNNAHVTNITWLYANGLRIGKVEFEEVNPHLRGGRVENHLGKTTPISPERDSNLDLPVLSSRAQYDKRVNQLRHRGG</sequence>
<dbReference type="AlphaFoldDB" id="A0A7R9D6N8"/>